<keyword evidence="2" id="KW-1185">Reference proteome</keyword>
<dbReference type="SUPFAM" id="SSF48371">
    <property type="entry name" value="ARM repeat"/>
    <property type="match status" value="1"/>
</dbReference>
<name>A0A8K0IKF6_COCNU</name>
<comment type="caution">
    <text evidence="1">The sequence shown here is derived from an EMBL/GenBank/DDBJ whole genome shotgun (WGS) entry which is preliminary data.</text>
</comment>
<dbReference type="AlphaFoldDB" id="A0A8K0IKF6"/>
<dbReference type="InterPro" id="IPR011989">
    <property type="entry name" value="ARM-like"/>
</dbReference>
<reference evidence="1" key="1">
    <citation type="journal article" date="2017" name="Gigascience">
        <title>The genome draft of coconut (Cocos nucifera).</title>
        <authorList>
            <person name="Xiao Y."/>
            <person name="Xu P."/>
            <person name="Fan H."/>
            <person name="Baudouin L."/>
            <person name="Xia W."/>
            <person name="Bocs S."/>
            <person name="Xu J."/>
            <person name="Li Q."/>
            <person name="Guo A."/>
            <person name="Zhou L."/>
            <person name="Li J."/>
            <person name="Wu Y."/>
            <person name="Ma Z."/>
            <person name="Armero A."/>
            <person name="Issali A.E."/>
            <person name="Liu N."/>
            <person name="Peng M."/>
            <person name="Yang Y."/>
        </authorList>
    </citation>
    <scope>NUCLEOTIDE SEQUENCE</scope>
    <source>
        <tissue evidence="1">Spear leaf of Hainan Tall coconut</tissue>
    </source>
</reference>
<dbReference type="InterPro" id="IPR002554">
    <property type="entry name" value="PP2A_B56"/>
</dbReference>
<dbReference type="PANTHER" id="PTHR10257">
    <property type="entry name" value="SERINE/THREONINE PROTEIN PHOSPHATASE 2A PP2A REGULATORY SUBUNIT B"/>
    <property type="match status" value="1"/>
</dbReference>
<gene>
    <name evidence="1" type="ORF">COCNU_09G004670</name>
</gene>
<dbReference type="PANTHER" id="PTHR10257:SF28">
    <property type="entry name" value="SERINE_THREONINE PROTEIN PHOSPHATASE 2A REGULATORY SUBUNIT"/>
    <property type="match status" value="1"/>
</dbReference>
<dbReference type="GO" id="GO:0000159">
    <property type="term" value="C:protein phosphatase type 2A complex"/>
    <property type="evidence" value="ECO:0007669"/>
    <property type="project" value="InterPro"/>
</dbReference>
<dbReference type="GO" id="GO:0019888">
    <property type="term" value="F:protein phosphatase regulator activity"/>
    <property type="evidence" value="ECO:0007669"/>
    <property type="project" value="InterPro"/>
</dbReference>
<dbReference type="OrthoDB" id="768580at2759"/>
<proteinExistence type="predicted"/>
<reference evidence="1" key="2">
    <citation type="submission" date="2019-07" db="EMBL/GenBank/DDBJ databases">
        <authorList>
            <person name="Yang Y."/>
            <person name="Bocs S."/>
            <person name="Baudouin L."/>
        </authorList>
    </citation>
    <scope>NUCLEOTIDE SEQUENCE</scope>
    <source>
        <tissue evidence="1">Spear leaf of Hainan Tall coconut</tissue>
    </source>
</reference>
<dbReference type="GO" id="GO:0007165">
    <property type="term" value="P:signal transduction"/>
    <property type="evidence" value="ECO:0007669"/>
    <property type="project" value="InterPro"/>
</dbReference>
<dbReference type="Gene3D" id="1.25.10.10">
    <property type="entry name" value="Leucine-rich Repeat Variant"/>
    <property type="match status" value="1"/>
</dbReference>
<evidence type="ECO:0000313" key="1">
    <source>
        <dbReference type="EMBL" id="KAG1361004.1"/>
    </source>
</evidence>
<evidence type="ECO:0000313" key="2">
    <source>
        <dbReference type="Proteomes" id="UP000797356"/>
    </source>
</evidence>
<accession>A0A8K0IKF6</accession>
<dbReference type="FunFam" id="1.25.10.10:FF:000548">
    <property type="entry name" value="Serine/threonine protein phosphatase 2A regulatory subunit"/>
    <property type="match status" value="1"/>
</dbReference>
<protein>
    <submittedName>
        <fullName evidence="1">Serine/threonine protein phosphatase 2A 57 kDa regulatory subunit B' beta isoform</fullName>
    </submittedName>
</protein>
<dbReference type="Pfam" id="PF01603">
    <property type="entry name" value="B56"/>
    <property type="match status" value="1"/>
</dbReference>
<dbReference type="EMBL" id="CM017880">
    <property type="protein sequence ID" value="KAG1361004.1"/>
    <property type="molecule type" value="Genomic_DNA"/>
</dbReference>
<dbReference type="InterPro" id="IPR016024">
    <property type="entry name" value="ARM-type_fold"/>
</dbReference>
<sequence>MGEPKTSPKASPKKNKPTLQYLFDLDPKANDISCATLLSPTSSKFEIDEFISKISSCTRVFTFTDPAESPSQQDLKRYRLARILCVIRSTKKLLDDRVLASLISMLSANLFRQLPLPSFPSLQPDFLDNESPAMVLAPSWPHLHIVYDILGALVTNAQPKSLHDHIDHAFLLNLVGLFQSEDPRERDRLKNVCHQLYSKLTAERSFMRRSMSNVFLRFASDAEWHSGIGELLEIWGSIINGFVVPLKEEHRVFLARVLVPLHKSKWMPAYYQQLFYCVSQFVQKEPELGGVVLRGILRCWPVTNCQKEVLLIGELEDLAEILGPCEFEKLAVPLCSQIAKCLNSCNSLVAERALYVWNNEQFVRMASRCMEKILLAMVEGIEKNLRWHWSKSIQELTRSIKTMMEEMEPELYSKCLQELDHRESVAEQEEIKRKARWEWLEMAATNNNLLQPSTCTSVSQQRKQPLHKFFTCIES</sequence>
<organism evidence="1 2">
    <name type="scientific">Cocos nucifera</name>
    <name type="common">Coconut palm</name>
    <dbReference type="NCBI Taxonomy" id="13894"/>
    <lineage>
        <taxon>Eukaryota</taxon>
        <taxon>Viridiplantae</taxon>
        <taxon>Streptophyta</taxon>
        <taxon>Embryophyta</taxon>
        <taxon>Tracheophyta</taxon>
        <taxon>Spermatophyta</taxon>
        <taxon>Magnoliopsida</taxon>
        <taxon>Liliopsida</taxon>
        <taxon>Arecaceae</taxon>
        <taxon>Arecoideae</taxon>
        <taxon>Cocoseae</taxon>
        <taxon>Attaleinae</taxon>
        <taxon>Cocos</taxon>
    </lineage>
</organism>
<dbReference type="Proteomes" id="UP000797356">
    <property type="component" value="Chromosome 9"/>
</dbReference>